<keyword evidence="1" id="KW-1133">Transmembrane helix</keyword>
<evidence type="ECO:0000256" key="1">
    <source>
        <dbReference type="SAM" id="Phobius"/>
    </source>
</evidence>
<evidence type="ECO:0000313" key="3">
    <source>
        <dbReference type="Proteomes" id="UP001212841"/>
    </source>
</evidence>
<gene>
    <name evidence="2" type="ORF">HK097_003437</name>
</gene>
<feature type="transmembrane region" description="Helical" evidence="1">
    <location>
        <begin position="6"/>
        <end position="29"/>
    </location>
</feature>
<proteinExistence type="predicted"/>
<feature type="transmembrane region" description="Helical" evidence="1">
    <location>
        <begin position="50"/>
        <end position="72"/>
    </location>
</feature>
<organism evidence="2 3">
    <name type="scientific">Rhizophlyctis rosea</name>
    <dbReference type="NCBI Taxonomy" id="64517"/>
    <lineage>
        <taxon>Eukaryota</taxon>
        <taxon>Fungi</taxon>
        <taxon>Fungi incertae sedis</taxon>
        <taxon>Chytridiomycota</taxon>
        <taxon>Chytridiomycota incertae sedis</taxon>
        <taxon>Chytridiomycetes</taxon>
        <taxon>Rhizophlyctidales</taxon>
        <taxon>Rhizophlyctidaceae</taxon>
        <taxon>Rhizophlyctis</taxon>
    </lineage>
</organism>
<sequence length="210" mass="22805">MAGSVTIVANILSTAGLLDALDVVFGIGARGRGFSERERVDKRFGRRVRWMKGCILTLGSIQYLCTVLITPIDDRLHMSQKGQYAGYYGESYWYTSLASLHSPSLHTDLTRWRLLNLTRGLAAVIGWVCIRWDRAQTHGGRFQVEIAISRGEGLENGSKGGGGRAKRAVVGVPHTRGVKSEGVVMGSIESSHSDVRKVGALDSVMTLNSG</sequence>
<keyword evidence="3" id="KW-1185">Reference proteome</keyword>
<name>A0AAD5S2C7_9FUNG</name>
<keyword evidence="1" id="KW-0812">Transmembrane</keyword>
<dbReference type="AlphaFoldDB" id="A0AAD5S2C7"/>
<comment type="caution">
    <text evidence="2">The sequence shown here is derived from an EMBL/GenBank/DDBJ whole genome shotgun (WGS) entry which is preliminary data.</text>
</comment>
<protein>
    <submittedName>
        <fullName evidence="2">Uncharacterized protein</fullName>
    </submittedName>
</protein>
<keyword evidence="1" id="KW-0472">Membrane</keyword>
<dbReference type="EMBL" id="JADGJD010001808">
    <property type="protein sequence ID" value="KAJ3037665.1"/>
    <property type="molecule type" value="Genomic_DNA"/>
</dbReference>
<dbReference type="Proteomes" id="UP001212841">
    <property type="component" value="Unassembled WGS sequence"/>
</dbReference>
<reference evidence="2" key="1">
    <citation type="submission" date="2020-05" db="EMBL/GenBank/DDBJ databases">
        <title>Phylogenomic resolution of chytrid fungi.</title>
        <authorList>
            <person name="Stajich J.E."/>
            <person name="Amses K."/>
            <person name="Simmons R."/>
            <person name="Seto K."/>
            <person name="Myers J."/>
            <person name="Bonds A."/>
            <person name="Quandt C.A."/>
            <person name="Barry K."/>
            <person name="Liu P."/>
            <person name="Grigoriev I."/>
            <person name="Longcore J.E."/>
            <person name="James T.Y."/>
        </authorList>
    </citation>
    <scope>NUCLEOTIDE SEQUENCE</scope>
    <source>
        <strain evidence="2">JEL0318</strain>
    </source>
</reference>
<evidence type="ECO:0000313" key="2">
    <source>
        <dbReference type="EMBL" id="KAJ3037665.1"/>
    </source>
</evidence>
<accession>A0AAD5S2C7</accession>